<dbReference type="NCBIfam" id="TIGR00231">
    <property type="entry name" value="small_GTP"/>
    <property type="match status" value="1"/>
</dbReference>
<accession>A0A0G0BIF3</accession>
<dbReference type="PANTHER" id="PTHR43381:SF4">
    <property type="entry name" value="EUKARYOTIC TRANSLATION INITIATION FACTOR 5B"/>
    <property type="match status" value="1"/>
</dbReference>
<proteinExistence type="inferred from homology"/>
<dbReference type="PATRIC" id="fig|1618350.3.peg.1012"/>
<keyword evidence="5 8" id="KW-0648">Protein biosynthesis</keyword>
<dbReference type="Pfam" id="PF00009">
    <property type="entry name" value="GTP_EFTU"/>
    <property type="match status" value="1"/>
</dbReference>
<dbReference type="SUPFAM" id="SSF50447">
    <property type="entry name" value="Translation proteins"/>
    <property type="match status" value="2"/>
</dbReference>
<dbReference type="SUPFAM" id="SSF52540">
    <property type="entry name" value="P-loop containing nucleoside triphosphate hydrolases"/>
    <property type="match status" value="1"/>
</dbReference>
<dbReference type="Proteomes" id="UP000034581">
    <property type="component" value="Unassembled WGS sequence"/>
</dbReference>
<dbReference type="STRING" id="1618350.UR67_C0008G0020"/>
<dbReference type="GO" id="GO:0005737">
    <property type="term" value="C:cytoplasm"/>
    <property type="evidence" value="ECO:0007669"/>
    <property type="project" value="UniProtKB-UniRule"/>
</dbReference>
<evidence type="ECO:0000256" key="4">
    <source>
        <dbReference type="ARBA" id="ARBA00022741"/>
    </source>
</evidence>
<reference evidence="10 11" key="1">
    <citation type="journal article" date="2015" name="Nature">
        <title>rRNA introns, odd ribosomes, and small enigmatic genomes across a large radiation of phyla.</title>
        <authorList>
            <person name="Brown C.T."/>
            <person name="Hug L.A."/>
            <person name="Thomas B.C."/>
            <person name="Sharon I."/>
            <person name="Castelle C.J."/>
            <person name="Singh A."/>
            <person name="Wilkins M.J."/>
            <person name="Williams K.H."/>
            <person name="Banfield J.F."/>
        </authorList>
    </citation>
    <scope>NUCLEOTIDE SEQUENCE [LARGE SCALE GENOMIC DNA]</scope>
</reference>
<name>A0A0G0BIF3_UNCC3</name>
<evidence type="ECO:0000256" key="5">
    <source>
        <dbReference type="ARBA" id="ARBA00022917"/>
    </source>
</evidence>
<dbReference type="Gene3D" id="3.40.50.300">
    <property type="entry name" value="P-loop containing nucleotide triphosphate hydrolases"/>
    <property type="match status" value="1"/>
</dbReference>
<evidence type="ECO:0000256" key="8">
    <source>
        <dbReference type="RuleBase" id="RU000644"/>
    </source>
</evidence>
<dbReference type="Pfam" id="PF11987">
    <property type="entry name" value="IF-2"/>
    <property type="match status" value="1"/>
</dbReference>
<evidence type="ECO:0000256" key="6">
    <source>
        <dbReference type="ARBA" id="ARBA00023134"/>
    </source>
</evidence>
<dbReference type="Pfam" id="PF22042">
    <property type="entry name" value="EF-G_D2"/>
    <property type="match status" value="1"/>
</dbReference>
<dbReference type="EMBL" id="LBQB01000008">
    <property type="protein sequence ID" value="KKP69264.1"/>
    <property type="molecule type" value="Genomic_DNA"/>
</dbReference>
<feature type="domain" description="Tr-type G" evidence="9">
    <location>
        <begin position="18"/>
        <end position="191"/>
    </location>
</feature>
<keyword evidence="6" id="KW-0342">GTP-binding</keyword>
<dbReference type="GO" id="GO:0003924">
    <property type="term" value="F:GTPase activity"/>
    <property type="evidence" value="ECO:0007669"/>
    <property type="project" value="InterPro"/>
</dbReference>
<dbReference type="InterPro" id="IPR023115">
    <property type="entry name" value="TIF_IF2_dom3"/>
</dbReference>
<evidence type="ECO:0000259" key="9">
    <source>
        <dbReference type="PROSITE" id="PS51722"/>
    </source>
</evidence>
<dbReference type="InterPro" id="IPR005225">
    <property type="entry name" value="Small_GTP-bd"/>
</dbReference>
<dbReference type="FunFam" id="3.40.50.10050:FF:000001">
    <property type="entry name" value="Translation initiation factor IF-2"/>
    <property type="match status" value="1"/>
</dbReference>
<keyword evidence="4" id="KW-0547">Nucleotide-binding</keyword>
<dbReference type="InterPro" id="IPR009000">
    <property type="entry name" value="Transl_B-barrel_sf"/>
</dbReference>
<evidence type="ECO:0000313" key="11">
    <source>
        <dbReference type="Proteomes" id="UP000034581"/>
    </source>
</evidence>
<dbReference type="PROSITE" id="PS51722">
    <property type="entry name" value="G_TR_2"/>
    <property type="match status" value="1"/>
</dbReference>
<evidence type="ECO:0000256" key="3">
    <source>
        <dbReference type="ARBA" id="ARBA00022540"/>
    </source>
</evidence>
<dbReference type="CDD" id="cd01887">
    <property type="entry name" value="IF2_eIF5B"/>
    <property type="match status" value="1"/>
</dbReference>
<evidence type="ECO:0000256" key="2">
    <source>
        <dbReference type="ARBA" id="ARBA00020675"/>
    </source>
</evidence>
<dbReference type="InterPro" id="IPR000178">
    <property type="entry name" value="TF_IF2_bacterial-like"/>
</dbReference>
<sequence>MVKKKINTKKTTENILVTRPPIVTVMGHVDHGKTTLLDAIRKTRIQQKETGGMTQSIGAYQVNVKTKEGVKPITFIDTPGHAAFTAMRSRGAKTTDIVVLVVAANDGVMPQTIEAIDHAKQAGVPIIVAVNKIDLPDINIDKIKDQLSKYDLLPEDWGGKTIFVPLSAKSGKNIEGLLEMILLLAEMEELKYDPKTPFSAVIIESYLDSKRGPVADIVVKSGLLKRGEEVWINDLSGKNFISGKIKGIIDDHGLQVSEAGVSMPVEILGLKSVVPVGEYLYKDKIEKVLEISQINPESAKKKVSLEDFFGDTTIKNVEEELKLILKSESQGTLEALVQSLQKLSQDKMKLSIIHAGTGPVTESDILLAKASHAYVFSFRLKQGAEMVSFANNEDVLFENYEVIYKLIEEVERLLKGEEKLKRIENIFGKAEVKAVFIGTKNRKIAGIKVTEGFLKKGKRIRIMRQEENVHESKIRLIKHLKNNVDELKKGMEGGITLESDFNFEVSDILESFS</sequence>
<dbReference type="InterPro" id="IPR053905">
    <property type="entry name" value="EF-G-like_DII"/>
</dbReference>
<comment type="caution">
    <text evidence="10">The sequence shown here is derived from an EMBL/GenBank/DDBJ whole genome shotgun (WGS) entry which is preliminary data.</text>
</comment>
<comment type="function">
    <text evidence="8">One of the essential components for the initiation of protein synthesis. Protects formylmethionyl-tRNA from spontaneous hydrolysis and promotes its binding to the 30S ribosomal subunits. Also involved in the hydrolysis of GTP during the formation of the 70S ribosomal complex.</text>
</comment>
<dbReference type="Gene3D" id="3.40.50.10050">
    <property type="entry name" value="Translation initiation factor IF- 2, domain 3"/>
    <property type="match status" value="1"/>
</dbReference>
<keyword evidence="3 8" id="KW-0396">Initiation factor</keyword>
<dbReference type="PRINTS" id="PR00315">
    <property type="entry name" value="ELONGATNFCT"/>
</dbReference>
<dbReference type="Gene3D" id="2.40.30.10">
    <property type="entry name" value="Translation factors"/>
    <property type="match status" value="2"/>
</dbReference>
<gene>
    <name evidence="10" type="ORF">UR67_C0008G0020</name>
</gene>
<dbReference type="InterPro" id="IPR036925">
    <property type="entry name" value="TIF_IF2_dom3_sf"/>
</dbReference>
<evidence type="ECO:0000256" key="1">
    <source>
        <dbReference type="ARBA" id="ARBA00007733"/>
    </source>
</evidence>
<comment type="similarity">
    <text evidence="1 8">Belongs to the TRAFAC class translation factor GTPase superfamily. Classic translation factor GTPase family. IF-2 subfamily.</text>
</comment>
<evidence type="ECO:0000256" key="7">
    <source>
        <dbReference type="NCBIfam" id="TIGR00487"/>
    </source>
</evidence>
<dbReference type="InterPro" id="IPR000795">
    <property type="entry name" value="T_Tr_GTP-bd_dom"/>
</dbReference>
<dbReference type="GO" id="GO:0005525">
    <property type="term" value="F:GTP binding"/>
    <property type="evidence" value="ECO:0007669"/>
    <property type="project" value="UniProtKB-KW"/>
</dbReference>
<dbReference type="NCBIfam" id="TIGR00487">
    <property type="entry name" value="IF-2"/>
    <property type="match status" value="1"/>
</dbReference>
<dbReference type="FunFam" id="2.40.30.10:FF:000008">
    <property type="entry name" value="Translation initiation factor IF-2"/>
    <property type="match status" value="1"/>
</dbReference>
<dbReference type="PANTHER" id="PTHR43381">
    <property type="entry name" value="TRANSLATION INITIATION FACTOR IF-2-RELATED"/>
    <property type="match status" value="1"/>
</dbReference>
<dbReference type="FunFam" id="3.40.50.300:FF:000019">
    <property type="entry name" value="Translation initiation factor IF-2"/>
    <property type="match status" value="1"/>
</dbReference>
<evidence type="ECO:0000313" key="10">
    <source>
        <dbReference type="EMBL" id="KKP69264.1"/>
    </source>
</evidence>
<dbReference type="GO" id="GO:0003743">
    <property type="term" value="F:translation initiation factor activity"/>
    <property type="evidence" value="ECO:0007669"/>
    <property type="project" value="UniProtKB-UniRule"/>
</dbReference>
<protein>
    <recommendedName>
        <fullName evidence="2 7">Translation initiation factor IF-2</fullName>
    </recommendedName>
</protein>
<dbReference type="InterPro" id="IPR027417">
    <property type="entry name" value="P-loop_NTPase"/>
</dbReference>
<dbReference type="SUPFAM" id="SSF52156">
    <property type="entry name" value="Initiation factor IF2/eIF5b, domain 3"/>
    <property type="match status" value="1"/>
</dbReference>
<dbReference type="AlphaFoldDB" id="A0A0G0BIF3"/>
<organism evidence="10 11">
    <name type="scientific">candidate division CPR3 bacterium GW2011_GWF2_35_18</name>
    <dbReference type="NCBI Taxonomy" id="1618350"/>
    <lineage>
        <taxon>Bacteria</taxon>
        <taxon>Bacteria division CPR3</taxon>
    </lineage>
</organism>
<dbReference type="InterPro" id="IPR015760">
    <property type="entry name" value="TIF_IF2"/>
</dbReference>